<gene>
    <name evidence="1" type="ORF">GCM10009107_44730</name>
</gene>
<dbReference type="Gene3D" id="3.40.1760.10">
    <property type="entry name" value="YfbM-like super family"/>
    <property type="match status" value="1"/>
</dbReference>
<reference evidence="1 2" key="1">
    <citation type="journal article" date="2019" name="Int. J. Syst. Evol. Microbiol.">
        <title>The Global Catalogue of Microorganisms (GCM) 10K type strain sequencing project: providing services to taxonomists for standard genome sequencing and annotation.</title>
        <authorList>
            <consortium name="The Broad Institute Genomics Platform"/>
            <consortium name="The Broad Institute Genome Sequencing Center for Infectious Disease"/>
            <person name="Wu L."/>
            <person name="Ma J."/>
        </authorList>
    </citation>
    <scope>NUCLEOTIDE SEQUENCE [LARGE SCALE GENOMIC DNA]</scope>
    <source>
        <strain evidence="1 2">JCM 15503</strain>
    </source>
</reference>
<evidence type="ECO:0000313" key="2">
    <source>
        <dbReference type="Proteomes" id="UP001500279"/>
    </source>
</evidence>
<accession>A0ABN1KBA5</accession>
<organism evidence="1 2">
    <name type="scientific">Ideonella azotifigens</name>
    <dbReference type="NCBI Taxonomy" id="513160"/>
    <lineage>
        <taxon>Bacteria</taxon>
        <taxon>Pseudomonadati</taxon>
        <taxon>Pseudomonadota</taxon>
        <taxon>Betaproteobacteria</taxon>
        <taxon>Burkholderiales</taxon>
        <taxon>Sphaerotilaceae</taxon>
        <taxon>Ideonella</taxon>
    </lineage>
</organism>
<name>A0ABN1KBA5_9BURK</name>
<protein>
    <recommendedName>
        <fullName evidence="3">DUF1877 family protein</fullName>
    </recommendedName>
</protein>
<dbReference type="InterPro" id="IPR015068">
    <property type="entry name" value="DUF1877"/>
</dbReference>
<proteinExistence type="predicted"/>
<dbReference type="Pfam" id="PF08974">
    <property type="entry name" value="DUF1877"/>
    <property type="match status" value="1"/>
</dbReference>
<dbReference type="EMBL" id="BAAAEW010000026">
    <property type="protein sequence ID" value="GAA0761217.1"/>
    <property type="molecule type" value="Genomic_DNA"/>
</dbReference>
<comment type="caution">
    <text evidence="1">The sequence shown here is derived from an EMBL/GenBank/DDBJ whole genome shotgun (WGS) entry which is preliminary data.</text>
</comment>
<dbReference type="RefSeq" id="WP_141290038.1">
    <property type="nucleotide sequence ID" value="NZ_BAAAEW010000026.1"/>
</dbReference>
<sequence length="216" mass="24111">MSIIAYYAHVDEVQLDLVHKQPSVVWNIKNDPRFAKAALLDLDKDYEVLAWLLSSTKRGEQVHLVATYRAAGRQIESKSLGENTDFDALLSEELGKLGVCPGATDGAAADMVLSAIEGRGDKSQRDPKIDFGMGSARLFKPAEVKQLSAALDRITTADLQKFFDRKEMEKFEVGGMEWLSEKDSVLEEFLVPAFQKLRAFYAEAAKSGHYVFVIYQ</sequence>
<keyword evidence="2" id="KW-1185">Reference proteome</keyword>
<dbReference type="Proteomes" id="UP001500279">
    <property type="component" value="Unassembled WGS sequence"/>
</dbReference>
<dbReference type="SUPFAM" id="SSF111069">
    <property type="entry name" value="Hypothetical protein yfbM"/>
    <property type="match status" value="1"/>
</dbReference>
<dbReference type="InterPro" id="IPR035944">
    <property type="entry name" value="YfbM-like_sf"/>
</dbReference>
<evidence type="ECO:0008006" key="3">
    <source>
        <dbReference type="Google" id="ProtNLM"/>
    </source>
</evidence>
<evidence type="ECO:0000313" key="1">
    <source>
        <dbReference type="EMBL" id="GAA0761217.1"/>
    </source>
</evidence>